<feature type="transmembrane region" description="Helical" evidence="1">
    <location>
        <begin position="62"/>
        <end position="81"/>
    </location>
</feature>
<keyword evidence="3" id="KW-1185">Reference proteome</keyword>
<proteinExistence type="predicted"/>
<protein>
    <recommendedName>
        <fullName evidence="4">ABC transporter permease</fullName>
    </recommendedName>
</protein>
<feature type="transmembrane region" description="Helical" evidence="1">
    <location>
        <begin position="201"/>
        <end position="218"/>
    </location>
</feature>
<keyword evidence="1" id="KW-0472">Membrane</keyword>
<evidence type="ECO:0000256" key="1">
    <source>
        <dbReference type="SAM" id="Phobius"/>
    </source>
</evidence>
<feature type="transmembrane region" description="Helical" evidence="1">
    <location>
        <begin position="20"/>
        <end position="42"/>
    </location>
</feature>
<comment type="caution">
    <text evidence="2">The sequence shown here is derived from an EMBL/GenBank/DDBJ whole genome shotgun (WGS) entry which is preliminary data.</text>
</comment>
<name>A0ABR7G2D8_9FIRM</name>
<evidence type="ECO:0000313" key="3">
    <source>
        <dbReference type="Proteomes" id="UP000628463"/>
    </source>
</evidence>
<gene>
    <name evidence="2" type="ORF">H8S01_08060</name>
</gene>
<evidence type="ECO:0008006" key="4">
    <source>
        <dbReference type="Google" id="ProtNLM"/>
    </source>
</evidence>
<feature type="transmembrane region" description="Helical" evidence="1">
    <location>
        <begin position="102"/>
        <end position="125"/>
    </location>
</feature>
<evidence type="ECO:0000313" key="2">
    <source>
        <dbReference type="EMBL" id="MBC5680911.1"/>
    </source>
</evidence>
<dbReference type="RefSeq" id="WP_186836860.1">
    <property type="nucleotide sequence ID" value="NZ_JACOPD010000005.1"/>
</dbReference>
<feature type="transmembrane region" description="Helical" evidence="1">
    <location>
        <begin position="173"/>
        <end position="194"/>
    </location>
</feature>
<sequence>MKSFRICMQNIRKWGSNSRIKMCLIMSFLFVYSYISGMWKIIPLVGEKMNPWIFPFLFCWRFMKIVFMAPIVFIFCDAPFIDSNQSYVMLRTSRKKWCFGQVLYIYAGSVIYAFVLLFSTIIINIGHIKWGTSWGKVLGSAGTSTVLSTLGINYTTVKVPTIVIRYYTPAQAMFFSFLLMVLSFIFIGLLIYTVNVITKTNVAGTIIAGFFVILTAVVDGNQRLIWFSPISWNSLNNIDVAGMTANPSIGYVLGMYVLLIAVLTFLAVFFGRKQEIIVRNEH</sequence>
<feature type="transmembrane region" description="Helical" evidence="1">
    <location>
        <begin position="249"/>
        <end position="270"/>
    </location>
</feature>
<keyword evidence="1" id="KW-0812">Transmembrane</keyword>
<dbReference type="Proteomes" id="UP000628463">
    <property type="component" value="Unassembled WGS sequence"/>
</dbReference>
<accession>A0ABR7G2D8</accession>
<keyword evidence="1" id="KW-1133">Transmembrane helix</keyword>
<reference evidence="2 3" key="1">
    <citation type="submission" date="2020-08" db="EMBL/GenBank/DDBJ databases">
        <title>Genome public.</title>
        <authorList>
            <person name="Liu C."/>
            <person name="Sun Q."/>
        </authorList>
    </citation>
    <scope>NUCLEOTIDE SEQUENCE [LARGE SCALE GENOMIC DNA]</scope>
    <source>
        <strain evidence="2 3">NSJ-43</strain>
    </source>
</reference>
<organism evidence="2 3">
    <name type="scientific">Lachnospira hominis</name>
    <name type="common">ex Liu et al. 2021</name>
    <dbReference type="NCBI Taxonomy" id="2763051"/>
    <lineage>
        <taxon>Bacteria</taxon>
        <taxon>Bacillati</taxon>
        <taxon>Bacillota</taxon>
        <taxon>Clostridia</taxon>
        <taxon>Lachnospirales</taxon>
        <taxon>Lachnospiraceae</taxon>
        <taxon>Lachnospira</taxon>
    </lineage>
</organism>
<dbReference type="EMBL" id="JACOPD010000005">
    <property type="protein sequence ID" value="MBC5680911.1"/>
    <property type="molecule type" value="Genomic_DNA"/>
</dbReference>